<dbReference type="InterPro" id="IPR050248">
    <property type="entry name" value="Polysacc_deacetylase_ArnD"/>
</dbReference>
<dbReference type="PROSITE" id="PS51677">
    <property type="entry name" value="NODB"/>
    <property type="match status" value="1"/>
</dbReference>
<keyword evidence="12" id="KW-0732">Signal</keyword>
<evidence type="ECO:0000313" key="14">
    <source>
        <dbReference type="Proteomes" id="UP000077521"/>
    </source>
</evidence>
<sequence length="429" mass="45057">MVALNFFLLLALLGAETALAHTKGPSAHTLRGLSHSGHRRGLVQFQKTRGASSYPEQWVVTPPSMNKPEWTAALKQAVASGAVPDLPVGTLAADGSIKYSGGSKDPCNWTNSKCLGKNDISSAPDGMFVVNFDDGPTAASPELYNFLGKNNQAATHFMIGSNILGYPDNFKQAVQMGNQHIGVHTWSHNLSTTRSNEEMLGELGWTMQIIYDLSGKIPRYWRPPQGDIDDRVRGIAENIFGLTAVMWNAECNDWCMDDNGSSECPGEVPGMDQKSINHAINQAVALPHSPGVILLEHELTKYSVGAFEQHTWPGVKQYGWNPVSVPEMDGSAWYANAQNGTSPTTSQSSMLKSNIVAIPGGGAGASGSNAASGSGSSSTTSTTSASGSKVSGVPVQVDGKSSAVSSLRSVGSLVTGALGFSAAAAAFVL</sequence>
<feature type="compositionally biased region" description="Low complexity" evidence="11">
    <location>
        <begin position="366"/>
        <end position="388"/>
    </location>
</feature>
<keyword evidence="14" id="KW-1185">Reference proteome</keyword>
<evidence type="ECO:0000256" key="9">
    <source>
        <dbReference type="ARBA" id="ARBA00024056"/>
    </source>
</evidence>
<name>A0A177TR50_9BASI</name>
<gene>
    <name evidence="13" type="ORF">A4X13_0g4757</name>
</gene>
<evidence type="ECO:0000256" key="10">
    <source>
        <dbReference type="ARBA" id="ARBA00048494"/>
    </source>
</evidence>
<keyword evidence="3" id="KW-0472">Membrane</keyword>
<proteinExistence type="predicted"/>
<keyword evidence="5" id="KW-0119">Carbohydrate metabolism</keyword>
<feature type="region of interest" description="Disordered" evidence="11">
    <location>
        <begin position="364"/>
        <end position="393"/>
    </location>
</feature>
<feature type="chain" id="PRO_5043668824" description="chitin deacetylase" evidence="12">
    <location>
        <begin position="21"/>
        <end position="429"/>
    </location>
</feature>
<comment type="catalytic activity">
    <reaction evidence="10">
        <text>[(1-&gt;4)-N-acetyl-beta-D-glucosaminyl](n) + n H2O = chitosan + n acetate</text>
        <dbReference type="Rhea" id="RHEA:10464"/>
        <dbReference type="Rhea" id="RHEA-COMP:9593"/>
        <dbReference type="Rhea" id="RHEA-COMP:9597"/>
        <dbReference type="ChEBI" id="CHEBI:15377"/>
        <dbReference type="ChEBI" id="CHEBI:17029"/>
        <dbReference type="ChEBI" id="CHEBI:30089"/>
        <dbReference type="ChEBI" id="CHEBI:57704"/>
        <dbReference type="EC" id="3.5.1.41"/>
    </reaction>
    <physiologicalReaction direction="left-to-right" evidence="10">
        <dbReference type="Rhea" id="RHEA:10465"/>
    </physiologicalReaction>
</comment>
<organism evidence="13 14">
    <name type="scientific">Tilletia indica</name>
    <dbReference type="NCBI Taxonomy" id="43049"/>
    <lineage>
        <taxon>Eukaryota</taxon>
        <taxon>Fungi</taxon>
        <taxon>Dikarya</taxon>
        <taxon>Basidiomycota</taxon>
        <taxon>Ustilaginomycotina</taxon>
        <taxon>Exobasidiomycetes</taxon>
        <taxon>Tilletiales</taxon>
        <taxon>Tilletiaceae</taxon>
        <taxon>Tilletia</taxon>
    </lineage>
</organism>
<dbReference type="EC" id="3.5.1.41" evidence="9"/>
<keyword evidence="3" id="KW-0336">GPI-anchor</keyword>
<keyword evidence="7" id="KW-0449">Lipoprotein</keyword>
<dbReference type="GO" id="GO:0009272">
    <property type="term" value="P:fungal-type cell wall biogenesis"/>
    <property type="evidence" value="ECO:0007669"/>
    <property type="project" value="UniProtKB-ARBA"/>
</dbReference>
<dbReference type="InterPro" id="IPR011330">
    <property type="entry name" value="Glyco_hydro/deAcase_b/a-brl"/>
</dbReference>
<feature type="signal peptide" evidence="12">
    <location>
        <begin position="1"/>
        <end position="20"/>
    </location>
</feature>
<reference evidence="13" key="1">
    <citation type="submission" date="2016-04" db="EMBL/GenBank/DDBJ databases">
        <authorList>
            <person name="Nguyen H.D."/>
            <person name="Samba Siva P."/>
            <person name="Cullis J."/>
            <person name="Levesque C.A."/>
            <person name="Hambleton S."/>
        </authorList>
    </citation>
    <scope>NUCLEOTIDE SEQUENCE</scope>
    <source>
        <strain evidence="13">DAOMC 236416</strain>
    </source>
</reference>
<evidence type="ECO:0000256" key="6">
    <source>
        <dbReference type="ARBA" id="ARBA00023285"/>
    </source>
</evidence>
<evidence type="ECO:0000256" key="11">
    <source>
        <dbReference type="SAM" id="MobiDB-lite"/>
    </source>
</evidence>
<comment type="caution">
    <text evidence="13">The sequence shown here is derived from an EMBL/GenBank/DDBJ whole genome shotgun (WGS) entry which is preliminary data.</text>
</comment>
<dbReference type="Pfam" id="PF01522">
    <property type="entry name" value="Polysacc_deac_1"/>
    <property type="match status" value="1"/>
</dbReference>
<comment type="cofactor">
    <cofactor evidence="1">
        <name>Co(2+)</name>
        <dbReference type="ChEBI" id="CHEBI:48828"/>
    </cofactor>
</comment>
<evidence type="ECO:0000256" key="7">
    <source>
        <dbReference type="ARBA" id="ARBA00023288"/>
    </source>
</evidence>
<keyword evidence="4" id="KW-0146">Chitin degradation</keyword>
<evidence type="ECO:0000256" key="4">
    <source>
        <dbReference type="ARBA" id="ARBA00023024"/>
    </source>
</evidence>
<keyword evidence="6" id="KW-0170">Cobalt</keyword>
<reference evidence="13" key="2">
    <citation type="journal article" date="2019" name="IMA Fungus">
        <title>Genome sequencing and comparison of five Tilletia species to identify candidate genes for the detection of regulated species infecting wheat.</title>
        <authorList>
            <person name="Nguyen H.D.T."/>
            <person name="Sultana T."/>
            <person name="Kesanakurti P."/>
            <person name="Hambleton S."/>
        </authorList>
    </citation>
    <scope>NUCLEOTIDE SEQUENCE</scope>
    <source>
        <strain evidence="13">DAOMC 236416</strain>
    </source>
</reference>
<accession>A0A177TR50</accession>
<dbReference type="PANTHER" id="PTHR10587">
    <property type="entry name" value="GLYCOSYL TRANSFERASE-RELATED"/>
    <property type="match status" value="1"/>
</dbReference>
<protein>
    <recommendedName>
        <fullName evidence="9">chitin deacetylase</fullName>
        <ecNumber evidence="9">3.5.1.41</ecNumber>
    </recommendedName>
</protein>
<keyword evidence="8" id="KW-0624">Polysaccharide degradation</keyword>
<dbReference type="EMBL" id="LWDF02000328">
    <property type="protein sequence ID" value="KAE8250393.1"/>
    <property type="molecule type" value="Genomic_DNA"/>
</dbReference>
<comment type="subcellular location">
    <subcellularLocation>
        <location evidence="2">Cell membrane</location>
        <topology evidence="2">Lipid-anchor</topology>
        <topology evidence="2">GPI-anchor</topology>
    </subcellularLocation>
</comment>
<evidence type="ECO:0000256" key="3">
    <source>
        <dbReference type="ARBA" id="ARBA00022622"/>
    </source>
</evidence>
<evidence type="ECO:0000256" key="5">
    <source>
        <dbReference type="ARBA" id="ARBA00023277"/>
    </source>
</evidence>
<evidence type="ECO:0000256" key="8">
    <source>
        <dbReference type="ARBA" id="ARBA00023326"/>
    </source>
</evidence>
<dbReference type="PANTHER" id="PTHR10587:SF135">
    <property type="entry name" value="CHITIN DEACETYLASE 3"/>
    <property type="match status" value="1"/>
</dbReference>
<dbReference type="AlphaFoldDB" id="A0A177TR50"/>
<dbReference type="GO" id="GO:0006032">
    <property type="term" value="P:chitin catabolic process"/>
    <property type="evidence" value="ECO:0007669"/>
    <property type="project" value="UniProtKB-KW"/>
</dbReference>
<evidence type="ECO:0000256" key="12">
    <source>
        <dbReference type="SAM" id="SignalP"/>
    </source>
</evidence>
<dbReference type="Proteomes" id="UP000077521">
    <property type="component" value="Unassembled WGS sequence"/>
</dbReference>
<dbReference type="SUPFAM" id="SSF88713">
    <property type="entry name" value="Glycoside hydrolase/deacetylase"/>
    <property type="match status" value="1"/>
</dbReference>
<keyword evidence="3" id="KW-0325">Glycoprotein</keyword>
<dbReference type="GO" id="GO:0004099">
    <property type="term" value="F:chitin deacetylase activity"/>
    <property type="evidence" value="ECO:0007669"/>
    <property type="project" value="UniProtKB-EC"/>
</dbReference>
<evidence type="ECO:0000256" key="1">
    <source>
        <dbReference type="ARBA" id="ARBA00001941"/>
    </source>
</evidence>
<dbReference type="GO" id="GO:0098552">
    <property type="term" value="C:side of membrane"/>
    <property type="evidence" value="ECO:0007669"/>
    <property type="project" value="UniProtKB-KW"/>
</dbReference>
<evidence type="ECO:0000313" key="13">
    <source>
        <dbReference type="EMBL" id="KAE8250393.1"/>
    </source>
</evidence>
<dbReference type="InterPro" id="IPR002509">
    <property type="entry name" value="NODB_dom"/>
</dbReference>
<evidence type="ECO:0000256" key="2">
    <source>
        <dbReference type="ARBA" id="ARBA00004609"/>
    </source>
</evidence>
<dbReference type="GO" id="GO:0005886">
    <property type="term" value="C:plasma membrane"/>
    <property type="evidence" value="ECO:0007669"/>
    <property type="project" value="UniProtKB-SubCell"/>
</dbReference>
<dbReference type="GO" id="GO:0000272">
    <property type="term" value="P:polysaccharide catabolic process"/>
    <property type="evidence" value="ECO:0007669"/>
    <property type="project" value="UniProtKB-KW"/>
</dbReference>
<dbReference type="Gene3D" id="3.20.20.370">
    <property type="entry name" value="Glycoside hydrolase/deacetylase"/>
    <property type="match status" value="1"/>
</dbReference>